<dbReference type="STRING" id="1038014.SAMN04487910_2663"/>
<reference evidence="2 3" key="1">
    <citation type="submission" date="2016-10" db="EMBL/GenBank/DDBJ databases">
        <authorList>
            <person name="de Groot N.N."/>
        </authorList>
    </citation>
    <scope>NUCLEOTIDE SEQUENCE [LARGE SCALE GENOMIC DNA]</scope>
    <source>
        <strain evidence="2 3">DSM 25232</strain>
    </source>
</reference>
<sequence length="199" mass="22887">MELKEKVRAIVSCANILNEKEIDLIVEKTIVKQFKKDEVLLREGQIPSKCYMVVEGCVREYLIKEGVEKSTAFFTEGDTFAPFAHDGKGSPSKHFWTCSEDCVLTVSNQAFEKELRAALPRLDAVFQQIAVEKLNKAKEEWSIFISSSPEERYLNLLETRPTLFNRVPHHQVASYLGMEPQSLSRIRKRIFDNYSNSHN</sequence>
<dbReference type="EMBL" id="FOAB01000004">
    <property type="protein sequence ID" value="SEL50643.1"/>
    <property type="molecule type" value="Genomic_DNA"/>
</dbReference>
<dbReference type="Proteomes" id="UP000198521">
    <property type="component" value="Unassembled WGS sequence"/>
</dbReference>
<dbReference type="SUPFAM" id="SSF51206">
    <property type="entry name" value="cAMP-binding domain-like"/>
    <property type="match status" value="1"/>
</dbReference>
<keyword evidence="3" id="KW-1185">Reference proteome</keyword>
<dbReference type="OrthoDB" id="663011at2"/>
<evidence type="ECO:0000313" key="3">
    <source>
        <dbReference type="Proteomes" id="UP000198521"/>
    </source>
</evidence>
<organism evidence="2 3">
    <name type="scientific">Aquimarina amphilecti</name>
    <dbReference type="NCBI Taxonomy" id="1038014"/>
    <lineage>
        <taxon>Bacteria</taxon>
        <taxon>Pseudomonadati</taxon>
        <taxon>Bacteroidota</taxon>
        <taxon>Flavobacteriia</taxon>
        <taxon>Flavobacteriales</taxon>
        <taxon>Flavobacteriaceae</taxon>
        <taxon>Aquimarina</taxon>
    </lineage>
</organism>
<proteinExistence type="predicted"/>
<gene>
    <name evidence="2" type="ORF">SAMN04487910_2663</name>
</gene>
<accession>A0A1H7QRS2</accession>
<protein>
    <submittedName>
        <fullName evidence="2">cAMP-binding domain of CRP or a regulatory subunit of cAMP-dependent protein kinases</fullName>
    </submittedName>
</protein>
<name>A0A1H7QRS2_AQUAM</name>
<keyword evidence="2" id="KW-0418">Kinase</keyword>
<dbReference type="GO" id="GO:0016301">
    <property type="term" value="F:kinase activity"/>
    <property type="evidence" value="ECO:0007669"/>
    <property type="project" value="UniProtKB-KW"/>
</dbReference>
<dbReference type="CDD" id="cd00038">
    <property type="entry name" value="CAP_ED"/>
    <property type="match status" value="1"/>
</dbReference>
<dbReference type="PROSITE" id="PS50042">
    <property type="entry name" value="CNMP_BINDING_3"/>
    <property type="match status" value="1"/>
</dbReference>
<feature type="domain" description="Cyclic nucleotide-binding" evidence="1">
    <location>
        <begin position="17"/>
        <end position="84"/>
    </location>
</feature>
<keyword evidence="2" id="KW-0808">Transferase</keyword>
<dbReference type="RefSeq" id="WP_091409226.1">
    <property type="nucleotide sequence ID" value="NZ_FOAB01000004.1"/>
</dbReference>
<evidence type="ECO:0000313" key="2">
    <source>
        <dbReference type="EMBL" id="SEL50643.1"/>
    </source>
</evidence>
<dbReference type="Gene3D" id="2.60.120.10">
    <property type="entry name" value="Jelly Rolls"/>
    <property type="match status" value="1"/>
</dbReference>
<dbReference type="InterPro" id="IPR000595">
    <property type="entry name" value="cNMP-bd_dom"/>
</dbReference>
<evidence type="ECO:0000259" key="1">
    <source>
        <dbReference type="PROSITE" id="PS50042"/>
    </source>
</evidence>
<dbReference type="AlphaFoldDB" id="A0A1H7QRS2"/>
<dbReference type="Pfam" id="PF00027">
    <property type="entry name" value="cNMP_binding"/>
    <property type="match status" value="1"/>
</dbReference>
<dbReference type="InterPro" id="IPR014710">
    <property type="entry name" value="RmlC-like_jellyroll"/>
</dbReference>
<dbReference type="InterPro" id="IPR018490">
    <property type="entry name" value="cNMP-bd_dom_sf"/>
</dbReference>